<evidence type="ECO:0000256" key="4">
    <source>
        <dbReference type="ARBA" id="ARBA00022723"/>
    </source>
</evidence>
<comment type="cofactor">
    <cofactor evidence="1">
        <name>heme b</name>
        <dbReference type="ChEBI" id="CHEBI:60344"/>
    </cofactor>
</comment>
<evidence type="ECO:0000256" key="7">
    <source>
        <dbReference type="ARBA" id="ARBA00025795"/>
    </source>
</evidence>
<dbReference type="RefSeq" id="XP_033460078.1">
    <property type="nucleotide sequence ID" value="XM_033600528.1"/>
</dbReference>
<accession>A0A6J3M871</accession>
<name>A0A6J3M871_9PEZI</name>
<keyword evidence="6" id="KW-0408">Iron</keyword>
<dbReference type="Proteomes" id="UP000504637">
    <property type="component" value="Unplaced"/>
</dbReference>
<gene>
    <name evidence="11" type="ORF">K489DRAFT_305190</name>
</gene>
<feature type="transmembrane region" description="Helical" evidence="8">
    <location>
        <begin position="150"/>
        <end position="170"/>
    </location>
</feature>
<reference evidence="11" key="3">
    <citation type="submission" date="2025-08" db="UniProtKB">
        <authorList>
            <consortium name="RefSeq"/>
        </authorList>
    </citation>
    <scope>IDENTIFICATION</scope>
    <source>
        <strain evidence="11">CBS 342.82</strain>
    </source>
</reference>
<evidence type="ECO:0000256" key="8">
    <source>
        <dbReference type="SAM" id="Phobius"/>
    </source>
</evidence>
<reference evidence="11" key="1">
    <citation type="submission" date="2020-01" db="EMBL/GenBank/DDBJ databases">
        <authorList>
            <consortium name="DOE Joint Genome Institute"/>
            <person name="Haridas S."/>
            <person name="Albert R."/>
            <person name="Binder M."/>
            <person name="Bloem J."/>
            <person name="Labutti K."/>
            <person name="Salamov A."/>
            <person name="Andreopoulos B."/>
            <person name="Baker S.E."/>
            <person name="Barry K."/>
            <person name="Bills G."/>
            <person name="Bluhm B.H."/>
            <person name="Cannon C."/>
            <person name="Castanera R."/>
            <person name="Culley D.E."/>
            <person name="Daum C."/>
            <person name="Ezra D."/>
            <person name="Gonzalez J.B."/>
            <person name="Henrissat B."/>
            <person name="Kuo A."/>
            <person name="Liang C."/>
            <person name="Lipzen A."/>
            <person name="Lutzoni F."/>
            <person name="Magnuson J."/>
            <person name="Mondo S."/>
            <person name="Nolan M."/>
            <person name="Ohm R."/>
            <person name="Pangilinan J."/>
            <person name="Park H.-J."/>
            <person name="Ramirez L."/>
            <person name="Alfaro M."/>
            <person name="Sun H."/>
            <person name="Tritt A."/>
            <person name="Yoshinaga Y."/>
            <person name="Zwiers L.-H."/>
            <person name="Turgeon B.G."/>
            <person name="Goodwin S.B."/>
            <person name="Spatafora J.W."/>
            <person name="Crous P.W."/>
            <person name="Grigoriev I.V."/>
        </authorList>
    </citation>
    <scope>NUCLEOTIDE SEQUENCE</scope>
    <source>
        <strain evidence="11">CBS 342.82</strain>
    </source>
</reference>
<dbReference type="OrthoDB" id="407298at2759"/>
<dbReference type="Pfam" id="PF01328">
    <property type="entry name" value="Peroxidase_2"/>
    <property type="match status" value="1"/>
</dbReference>
<dbReference type="GO" id="GO:0004601">
    <property type="term" value="F:peroxidase activity"/>
    <property type="evidence" value="ECO:0007669"/>
    <property type="project" value="UniProtKB-KW"/>
</dbReference>
<dbReference type="PROSITE" id="PS51405">
    <property type="entry name" value="HEME_HALOPEROXIDASE"/>
    <property type="match status" value="1"/>
</dbReference>
<proteinExistence type="inferred from homology"/>
<evidence type="ECO:0000313" key="11">
    <source>
        <dbReference type="RefSeq" id="XP_033460078.1"/>
    </source>
</evidence>
<keyword evidence="10" id="KW-1185">Reference proteome</keyword>
<keyword evidence="4" id="KW-0479">Metal-binding</keyword>
<sequence>GPCPGLNAAANHGYLSRSGVTTIEETIVGLGAAFGLGPAACAVLAAYAVIFDGDPVLGTWSIGGPPSTDALTKGILGQARGLSYSHNNYEGDASIARNDAYLNNGDAHSLNVTRFASAYAAHDNDGNYNLDLFAQNFAEKVQESIATNPLYFSAPFATFVVSPAAFNFVINLMSNHSQEHQSGYLDGETFKTFFAVEGEYPNFKWLPGQERIPEN</sequence>
<comment type="similarity">
    <text evidence="7">Belongs to the chloroperoxidase family.</text>
</comment>
<evidence type="ECO:0000256" key="5">
    <source>
        <dbReference type="ARBA" id="ARBA00023002"/>
    </source>
</evidence>
<keyword evidence="8" id="KW-0472">Membrane</keyword>
<keyword evidence="2" id="KW-0575">Peroxidase</keyword>
<reference evidence="11" key="2">
    <citation type="submission" date="2020-04" db="EMBL/GenBank/DDBJ databases">
        <authorList>
            <consortium name="NCBI Genome Project"/>
        </authorList>
    </citation>
    <scope>NUCLEOTIDE SEQUENCE</scope>
    <source>
        <strain evidence="11">CBS 342.82</strain>
    </source>
</reference>
<keyword evidence="5" id="KW-0560">Oxidoreductase</keyword>
<evidence type="ECO:0000259" key="9">
    <source>
        <dbReference type="PROSITE" id="PS51405"/>
    </source>
</evidence>
<dbReference type="Gene3D" id="1.10.489.10">
    <property type="entry name" value="Chloroperoxidase-like"/>
    <property type="match status" value="1"/>
</dbReference>
<keyword evidence="3" id="KW-0349">Heme</keyword>
<dbReference type="SUPFAM" id="SSF47571">
    <property type="entry name" value="Cloroperoxidase"/>
    <property type="match status" value="1"/>
</dbReference>
<feature type="domain" description="Heme haloperoxidase family profile" evidence="9">
    <location>
        <begin position="1"/>
        <end position="215"/>
    </location>
</feature>
<feature type="non-terminal residue" evidence="11">
    <location>
        <position position="215"/>
    </location>
</feature>
<dbReference type="InterPro" id="IPR000028">
    <property type="entry name" value="Chloroperoxidase"/>
</dbReference>
<dbReference type="GO" id="GO:0046872">
    <property type="term" value="F:metal ion binding"/>
    <property type="evidence" value="ECO:0007669"/>
    <property type="project" value="UniProtKB-KW"/>
</dbReference>
<dbReference type="PANTHER" id="PTHR33577:SF1">
    <property type="entry name" value="HEME HALOPEROXIDASE FAMILY PROFILE DOMAIN-CONTAINING PROTEIN"/>
    <property type="match status" value="1"/>
</dbReference>
<feature type="non-terminal residue" evidence="11">
    <location>
        <position position="1"/>
    </location>
</feature>
<evidence type="ECO:0000256" key="1">
    <source>
        <dbReference type="ARBA" id="ARBA00001970"/>
    </source>
</evidence>
<dbReference type="PANTHER" id="PTHR33577">
    <property type="entry name" value="STERIGMATOCYSTIN BIOSYNTHESIS PEROXIDASE STCC-RELATED"/>
    <property type="match status" value="1"/>
</dbReference>
<protein>
    <submittedName>
        <fullName evidence="11">Cloroperoxidase</fullName>
    </submittedName>
</protein>
<dbReference type="AlphaFoldDB" id="A0A6J3M871"/>
<evidence type="ECO:0000256" key="2">
    <source>
        <dbReference type="ARBA" id="ARBA00022559"/>
    </source>
</evidence>
<organism evidence="11">
    <name type="scientific">Dissoconium aciculare CBS 342.82</name>
    <dbReference type="NCBI Taxonomy" id="1314786"/>
    <lineage>
        <taxon>Eukaryota</taxon>
        <taxon>Fungi</taxon>
        <taxon>Dikarya</taxon>
        <taxon>Ascomycota</taxon>
        <taxon>Pezizomycotina</taxon>
        <taxon>Dothideomycetes</taxon>
        <taxon>Dothideomycetidae</taxon>
        <taxon>Mycosphaerellales</taxon>
        <taxon>Dissoconiaceae</taxon>
        <taxon>Dissoconium</taxon>
    </lineage>
</organism>
<dbReference type="GeneID" id="54358328"/>
<keyword evidence="8" id="KW-1133">Transmembrane helix</keyword>
<evidence type="ECO:0000313" key="10">
    <source>
        <dbReference type="Proteomes" id="UP000504637"/>
    </source>
</evidence>
<keyword evidence="8" id="KW-0812">Transmembrane</keyword>
<evidence type="ECO:0000256" key="3">
    <source>
        <dbReference type="ARBA" id="ARBA00022617"/>
    </source>
</evidence>
<evidence type="ECO:0000256" key="6">
    <source>
        <dbReference type="ARBA" id="ARBA00023004"/>
    </source>
</evidence>
<feature type="transmembrane region" description="Helical" evidence="8">
    <location>
        <begin position="27"/>
        <end position="50"/>
    </location>
</feature>
<dbReference type="InterPro" id="IPR036851">
    <property type="entry name" value="Chloroperoxidase-like_sf"/>
</dbReference>